<reference evidence="11" key="1">
    <citation type="submission" date="2022-05" db="EMBL/GenBank/DDBJ databases">
        <authorList>
            <person name="Sun H.-N."/>
        </authorList>
    </citation>
    <scope>NUCLEOTIDE SEQUENCE</scope>
    <source>
        <strain evidence="11">HB14</strain>
    </source>
</reference>
<feature type="chain" id="PRO_5040870911" description="Thiol:disulfide interchange protein" evidence="9">
    <location>
        <begin position="19"/>
        <end position="211"/>
    </location>
</feature>
<keyword evidence="4 7" id="KW-0574">Periplasm</keyword>
<dbReference type="GO" id="GO:0016491">
    <property type="term" value="F:oxidoreductase activity"/>
    <property type="evidence" value="ECO:0007669"/>
    <property type="project" value="InterPro"/>
</dbReference>
<evidence type="ECO:0000256" key="8">
    <source>
        <dbReference type="PIRSR" id="PIRSR001488-1"/>
    </source>
</evidence>
<comment type="caution">
    <text evidence="11">The sequence shown here is derived from an EMBL/GenBank/DDBJ whole genome shotgun (WGS) entry which is preliminary data.</text>
</comment>
<keyword evidence="6" id="KW-0676">Redox-active center</keyword>
<dbReference type="PANTHER" id="PTHR35891:SF3">
    <property type="entry name" value="THIOL:DISULFIDE INTERCHANGE PROTEIN DSBL"/>
    <property type="match status" value="1"/>
</dbReference>
<dbReference type="PROSITE" id="PS51257">
    <property type="entry name" value="PROKAR_LIPOPROTEIN"/>
    <property type="match status" value="1"/>
</dbReference>
<comment type="subcellular location">
    <subcellularLocation>
        <location evidence="1 7">Periplasm</location>
    </subcellularLocation>
</comment>
<evidence type="ECO:0000256" key="1">
    <source>
        <dbReference type="ARBA" id="ARBA00004418"/>
    </source>
</evidence>
<dbReference type="CDD" id="cd03019">
    <property type="entry name" value="DsbA_DsbA"/>
    <property type="match status" value="1"/>
</dbReference>
<dbReference type="InterPro" id="IPR013766">
    <property type="entry name" value="Thioredoxin_domain"/>
</dbReference>
<evidence type="ECO:0000256" key="4">
    <source>
        <dbReference type="ARBA" id="ARBA00022764"/>
    </source>
</evidence>
<feature type="domain" description="Thioredoxin" evidence="10">
    <location>
        <begin position="14"/>
        <end position="205"/>
    </location>
</feature>
<dbReference type="RefSeq" id="WP_253968308.1">
    <property type="nucleotide sequence ID" value="NZ_JAMFTH010000003.1"/>
</dbReference>
<dbReference type="InterPro" id="IPR023205">
    <property type="entry name" value="DsbA/DsbL"/>
</dbReference>
<evidence type="ECO:0000256" key="5">
    <source>
        <dbReference type="ARBA" id="ARBA00023157"/>
    </source>
</evidence>
<evidence type="ECO:0000313" key="11">
    <source>
        <dbReference type="EMBL" id="MCP8900018.1"/>
    </source>
</evidence>
<keyword evidence="3 9" id="KW-0732">Signal</keyword>
<protein>
    <recommendedName>
        <fullName evidence="7">Thiol:disulfide interchange protein</fullName>
    </recommendedName>
</protein>
<evidence type="ECO:0000256" key="7">
    <source>
        <dbReference type="PIRNR" id="PIRNR001488"/>
    </source>
</evidence>
<gene>
    <name evidence="11" type="ORF">M6D89_11980</name>
</gene>
<feature type="signal peptide" evidence="9">
    <location>
        <begin position="1"/>
        <end position="18"/>
    </location>
</feature>
<keyword evidence="5 7" id="KW-1015">Disulfide bond</keyword>
<dbReference type="AlphaFoldDB" id="A0A9X2HX46"/>
<keyword evidence="12" id="KW-1185">Reference proteome</keyword>
<feature type="disulfide bond" description="Redox-active" evidence="8">
    <location>
        <begin position="58"/>
        <end position="61"/>
    </location>
</feature>
<dbReference type="Proteomes" id="UP001139319">
    <property type="component" value="Unassembled WGS sequence"/>
</dbReference>
<evidence type="ECO:0000256" key="6">
    <source>
        <dbReference type="ARBA" id="ARBA00023284"/>
    </source>
</evidence>
<evidence type="ECO:0000259" key="10">
    <source>
        <dbReference type="PROSITE" id="PS51352"/>
    </source>
</evidence>
<dbReference type="Pfam" id="PF01323">
    <property type="entry name" value="DSBA"/>
    <property type="match status" value="1"/>
</dbReference>
<name>A0A9X2HX46_9GAMM</name>
<organism evidence="11 12">
    <name type="scientific">Gilvimarinus xylanilyticus</name>
    <dbReference type="NCBI Taxonomy" id="2944139"/>
    <lineage>
        <taxon>Bacteria</taxon>
        <taxon>Pseudomonadati</taxon>
        <taxon>Pseudomonadota</taxon>
        <taxon>Gammaproteobacteria</taxon>
        <taxon>Cellvibrionales</taxon>
        <taxon>Cellvibrionaceae</taxon>
        <taxon>Gilvimarinus</taxon>
    </lineage>
</organism>
<dbReference type="PIRSF" id="PIRSF001488">
    <property type="entry name" value="Tdi_protein"/>
    <property type="match status" value="1"/>
</dbReference>
<reference evidence="11" key="2">
    <citation type="submission" date="2023-01" db="EMBL/GenBank/DDBJ databases">
        <title>Gilvimarinus xylanilyticus HB14 isolated from Caulerpa lentillifera aquaculture base in Hainan, China.</title>
        <authorList>
            <person name="Zhang Y.-J."/>
        </authorList>
    </citation>
    <scope>NUCLEOTIDE SEQUENCE</scope>
    <source>
        <strain evidence="11">HB14</strain>
    </source>
</reference>
<sequence length="211" mass="23840">MRVLLAVFGFMFSLVACAQDSDSAAPYQEGTHYTELAEPVRTDDADKIEVREMFAYTCGHCFRFDPLFSAWKKKQADDVNVVQTPVVWASQMEPYARAFYTAKAMGILDQAHMDLFNAIHLQRTRFGSVESFADFYAQYDIDKDKFTKTFESFGVDSQIRQSDAKARAYQISGTPELVIDGRYTISASGAGGHEEMLQVADYLVEKIRAEK</sequence>
<accession>A0A9X2HX46</accession>
<dbReference type="InterPro" id="IPR036249">
    <property type="entry name" value="Thioredoxin-like_sf"/>
</dbReference>
<dbReference type="InterPro" id="IPR050824">
    <property type="entry name" value="Thiol_disulfide_DsbA"/>
</dbReference>
<dbReference type="EMBL" id="JAMFTH010000003">
    <property type="protein sequence ID" value="MCP8900018.1"/>
    <property type="molecule type" value="Genomic_DNA"/>
</dbReference>
<evidence type="ECO:0000256" key="3">
    <source>
        <dbReference type="ARBA" id="ARBA00022729"/>
    </source>
</evidence>
<dbReference type="InterPro" id="IPR001853">
    <property type="entry name" value="DSBA-like_thioredoxin_dom"/>
</dbReference>
<comment type="similarity">
    <text evidence="2">Belongs to the thioredoxin family. DsbA subfamily.</text>
</comment>
<evidence type="ECO:0000313" key="12">
    <source>
        <dbReference type="Proteomes" id="UP001139319"/>
    </source>
</evidence>
<evidence type="ECO:0000256" key="9">
    <source>
        <dbReference type="SAM" id="SignalP"/>
    </source>
</evidence>
<dbReference type="GO" id="GO:0042597">
    <property type="term" value="C:periplasmic space"/>
    <property type="evidence" value="ECO:0007669"/>
    <property type="project" value="UniProtKB-SubCell"/>
</dbReference>
<proteinExistence type="inferred from homology"/>
<dbReference type="SUPFAM" id="SSF52833">
    <property type="entry name" value="Thioredoxin-like"/>
    <property type="match status" value="1"/>
</dbReference>
<evidence type="ECO:0000256" key="2">
    <source>
        <dbReference type="ARBA" id="ARBA00005791"/>
    </source>
</evidence>
<dbReference type="PROSITE" id="PS51352">
    <property type="entry name" value="THIOREDOXIN_2"/>
    <property type="match status" value="1"/>
</dbReference>
<dbReference type="PANTHER" id="PTHR35891">
    <property type="entry name" value="THIOL:DISULFIDE INTERCHANGE PROTEIN DSBA"/>
    <property type="match status" value="1"/>
</dbReference>
<dbReference type="Gene3D" id="3.40.30.10">
    <property type="entry name" value="Glutaredoxin"/>
    <property type="match status" value="1"/>
</dbReference>